<proteinExistence type="inferred from homology"/>
<dbReference type="Pfam" id="PF10487">
    <property type="entry name" value="Nup188_N"/>
    <property type="match status" value="1"/>
</dbReference>
<organism evidence="13 14">
    <name type="scientific">Candidozyma auris</name>
    <name type="common">Yeast</name>
    <name type="synonym">Candida auris</name>
    <dbReference type="NCBI Taxonomy" id="498019"/>
    <lineage>
        <taxon>Eukaryota</taxon>
        <taxon>Fungi</taxon>
        <taxon>Dikarya</taxon>
        <taxon>Ascomycota</taxon>
        <taxon>Saccharomycotina</taxon>
        <taxon>Pichiomycetes</taxon>
        <taxon>Metschnikowiaceae</taxon>
        <taxon>Candidozyma</taxon>
    </lineage>
</organism>
<name>A0A0L0NSD2_CANAR</name>
<dbReference type="VEuPathDB" id="FungiDB:CJJ09_003805"/>
<evidence type="ECO:0000259" key="11">
    <source>
        <dbReference type="Pfam" id="PF18378"/>
    </source>
</evidence>
<dbReference type="PANTHER" id="PTHR31431">
    <property type="entry name" value="NUCLEOPORIN NUP188 HOMOLOG"/>
    <property type="match status" value="1"/>
</dbReference>
<accession>A0A0L0NSD2</accession>
<dbReference type="VEuPathDB" id="FungiDB:QG37_07109"/>
<comment type="similarity">
    <text evidence="8">Belongs to the Nup188 family.</text>
</comment>
<evidence type="ECO:0000256" key="8">
    <source>
        <dbReference type="ARBA" id="ARBA00038387"/>
    </source>
</evidence>
<evidence type="ECO:0000256" key="5">
    <source>
        <dbReference type="ARBA" id="ARBA00023010"/>
    </source>
</evidence>
<evidence type="ECO:0000256" key="6">
    <source>
        <dbReference type="ARBA" id="ARBA00023132"/>
    </source>
</evidence>
<dbReference type="EMBL" id="LGST01000053">
    <property type="protein sequence ID" value="KND96570.1"/>
    <property type="molecule type" value="Genomic_DNA"/>
</dbReference>
<dbReference type="InterPro" id="IPR048883">
    <property type="entry name" value="Nup188_N-subdom_III"/>
</dbReference>
<keyword evidence="3" id="KW-0509">mRNA transport</keyword>
<protein>
    <recommendedName>
        <fullName evidence="9">Nucleoporin NUP188</fullName>
    </recommendedName>
</protein>
<comment type="caution">
    <text evidence="13">The sequence shown here is derived from an EMBL/GenBank/DDBJ whole genome shotgun (WGS) entry which is preliminary data.</text>
</comment>
<feature type="domain" description="Nucleoporin Nup188 N-terminal" evidence="10">
    <location>
        <begin position="42"/>
        <end position="493"/>
    </location>
</feature>
<dbReference type="VEuPathDB" id="FungiDB:B9J08_005524"/>
<dbReference type="PANTHER" id="PTHR31431:SF1">
    <property type="entry name" value="NUCLEOPORIN NUP188"/>
    <property type="match status" value="1"/>
</dbReference>
<evidence type="ECO:0000313" key="13">
    <source>
        <dbReference type="EMBL" id="KND96570.1"/>
    </source>
</evidence>
<evidence type="ECO:0000256" key="4">
    <source>
        <dbReference type="ARBA" id="ARBA00022927"/>
    </source>
</evidence>
<dbReference type="Proteomes" id="UP000037122">
    <property type="component" value="Unassembled WGS sequence"/>
</dbReference>
<evidence type="ECO:0000256" key="9">
    <source>
        <dbReference type="ARBA" id="ARBA00040174"/>
    </source>
</evidence>
<evidence type="ECO:0000313" key="14">
    <source>
        <dbReference type="Proteomes" id="UP000037122"/>
    </source>
</evidence>
<evidence type="ECO:0000259" key="10">
    <source>
        <dbReference type="Pfam" id="PF10487"/>
    </source>
</evidence>
<comment type="subcellular location">
    <subcellularLocation>
        <location evidence="1">Nucleus</location>
        <location evidence="1">Nuclear pore complex</location>
    </subcellularLocation>
</comment>
<dbReference type="GO" id="GO:0044611">
    <property type="term" value="C:nuclear pore inner ring"/>
    <property type="evidence" value="ECO:0007669"/>
    <property type="project" value="TreeGrafter"/>
</dbReference>
<evidence type="ECO:0000256" key="2">
    <source>
        <dbReference type="ARBA" id="ARBA00022448"/>
    </source>
</evidence>
<dbReference type="VEuPathDB" id="FungiDB:CJJ09_003804"/>
<dbReference type="GO" id="GO:0006606">
    <property type="term" value="P:protein import into nucleus"/>
    <property type="evidence" value="ECO:0007669"/>
    <property type="project" value="TreeGrafter"/>
</dbReference>
<keyword evidence="7" id="KW-0539">Nucleus</keyword>
<gene>
    <name evidence="13" type="ORF">QG37_07109</name>
</gene>
<dbReference type="GO" id="GO:0017056">
    <property type="term" value="F:structural constituent of nuclear pore"/>
    <property type="evidence" value="ECO:0007669"/>
    <property type="project" value="InterPro"/>
</dbReference>
<dbReference type="Gene3D" id="1.25.10.70">
    <property type="match status" value="1"/>
</dbReference>
<dbReference type="InterPro" id="IPR018864">
    <property type="entry name" value="Nucleoporin_Nup188_N"/>
</dbReference>
<dbReference type="VEuPathDB" id="FungiDB:CJI97_005605"/>
<dbReference type="Pfam" id="PF21093">
    <property type="entry name" value="Nup188_N-subdom_III"/>
    <property type="match status" value="1"/>
</dbReference>
<dbReference type="VEuPathDB" id="FungiDB:CJJ07_003507"/>
<keyword evidence="6" id="KW-0906">Nuclear pore complex</keyword>
<dbReference type="InterPro" id="IPR041634">
    <property type="entry name" value="Nup188_C"/>
</dbReference>
<evidence type="ECO:0000256" key="1">
    <source>
        <dbReference type="ARBA" id="ARBA00004567"/>
    </source>
</evidence>
<evidence type="ECO:0000259" key="12">
    <source>
        <dbReference type="Pfam" id="PF21093"/>
    </source>
</evidence>
<reference evidence="14" key="1">
    <citation type="journal article" date="2015" name="BMC Genomics">
        <title>Draft genome of a commonly misdiagnosed multidrug resistant pathogen Candida auris.</title>
        <authorList>
            <person name="Chatterjee S."/>
            <person name="Alampalli S.V."/>
            <person name="Nageshan R.K."/>
            <person name="Chettiar S.T."/>
            <person name="Joshi S."/>
            <person name="Tatu U.S."/>
        </authorList>
    </citation>
    <scope>NUCLEOTIDE SEQUENCE [LARGE SCALE GENOMIC DNA]</scope>
    <source>
        <strain evidence="14">6684</strain>
    </source>
</reference>
<evidence type="ECO:0000256" key="7">
    <source>
        <dbReference type="ARBA" id="ARBA00023242"/>
    </source>
</evidence>
<dbReference type="GO" id="GO:0006405">
    <property type="term" value="P:RNA export from nucleus"/>
    <property type="evidence" value="ECO:0007669"/>
    <property type="project" value="TreeGrafter"/>
</dbReference>
<dbReference type="InterPro" id="IPR044840">
    <property type="entry name" value="Nup188"/>
</dbReference>
<feature type="domain" description="Nucleoporin Nup188 N-terminal subdomain III" evidence="12">
    <location>
        <begin position="544"/>
        <end position="955"/>
    </location>
</feature>
<dbReference type="VEuPathDB" id="FungiDB:CJI96_0004706"/>
<feature type="domain" description="Nuclear pore protein Nup188 C-terminal" evidence="11">
    <location>
        <begin position="1343"/>
        <end position="1591"/>
    </location>
</feature>
<sequence length="1612" mass="182036">MPASKALSHQRGLRPMEQTPLWTFGSALTLLNETPTIHILDALDEFLLHSKEVILSPFPFRCKDPKDLNMLNEFTLRGVLFEDVLKNVSTANKLARILHVDPKEALRVITQTQQRIPEFESANKPSSLLGSRLHDDKDELKTGEKLARYASMLLKERRVVLRIAKNCLGRRYDENSTSTVRNLGKLIILDSSYAENAIESLRQCATDILLGSYKTGVSHAIDTIVYTETLLFMLELLSLLCEIIISSSGISPVTQWFRFMDETNFMISLGSFITNKECFVLLQSLATVVSLQVLDLENSFDTESQLYVNDGKLFKLIDEIISTRNVNSIVNYAWLIILYKKAIVVEEFSEMLVTFVKEFPLDKINASIAFFTEVLELSNVFLDVTKLNQFLQFDELYSIVLSNLLMVALPLMPMNVDTATCIQQVLSSAPPFIVEKFYDNPEVVNAIVLSRAKFPVSIPPYLKLASINGNFAFNEFRELKSYMSVFDKEEFGRICDIDSENTDLMKLSETVDLYPPYEVNNKLSLMLSYNTKAKVIPTKDDKVLVTFLYKYSGWAFLGRVIQNISKTFDITDLQKMLVLKDLLHLLVQTSAQVEKEDFVTALKAMSAYTDDSDILEILFRLLEQGLHNRNTEILAQVIKILTNLLPVYSPRIWPYLAKSSLLPNRGKELFMSIMFGSIEMVNGSYDFTNALIKFIGALTNDCLTNKHGFPDNLQGEVLGAMIEHAIVVFESFMNCNFDDGLQRLELGILLVGVFTSILSALNEVNSGNLSQSVPVKELSISADKIIRSFLAPEVASVRSPIPIFKMIKSVADTMNYYDFRDVTGLYSKNWIRSALKFSEILIITRSLVGLKPSQFERKMFTHLQDLIKIYSRGSFRKSVLDLITALTSGIWNDEPMPSMLSHLEQEYSQIFLRSLAADLTNLFDDYTIRVSVYDLLCSILDANQEGLSVLFISGRNVFGGSKSETSLSVSLLAILKKNANEMKYYPPSVTAHLLDAIALAFNSWTIANEDNSDEHFVKEILKPLESADGDLDDSKASIDLISACYSNKVIAKSAEILSLILFTTKSEAIKALITDGLLHKDSFVKNIPKFLCPKLQKGPALQQITLQFEEHFPNYRLSQFTSSSQRRNRFSVNAIYALDIMESLFFSNGKWAEMKTMLENWSARMQDYYSQVAIAKSVGALITALCRRAPSKKLNLYVKLIPQILSLQRIEELQIVTTATQLKLERVELAFLVAQTCTVVEGFQDDGQIALDIIEKSSIAFHGGSCTDENTPTTQRALLRLAHIALSTLRNEQNLIISRFSILRDFFDQVVSQGSRLIIAQLQNDVYLSRTDKTHKATDLGELLNDLRLVISIFKCFVSFNIPDSLQNELANSLIEQKTVDSYLSLYSFSHLIVVHDEPIFSHLTLMFVQLLLSVGVFAEKFITRNMFMVIRESVISQPLREGGITIQNSPQLHRNWTNGIMPIISATLTGPSNKTEVFNTIKAFRKQIGFCIESWAKDSQTLRVSSAVTWETTQICHFYQILSSIAKAENISSQSPTSVDMYILPGLDTPQRREDFLDYINNLLKHPKFLSSIIIPSTPEETKVLKTAGKAQDEFVKALILEISELKEFFN</sequence>
<dbReference type="Pfam" id="PF18378">
    <property type="entry name" value="Nup188_C"/>
    <property type="match status" value="1"/>
</dbReference>
<keyword evidence="4" id="KW-0653">Protein transport</keyword>
<dbReference type="GO" id="GO:0051028">
    <property type="term" value="P:mRNA transport"/>
    <property type="evidence" value="ECO:0007669"/>
    <property type="project" value="UniProtKB-KW"/>
</dbReference>
<keyword evidence="2" id="KW-0813">Transport</keyword>
<evidence type="ECO:0000256" key="3">
    <source>
        <dbReference type="ARBA" id="ARBA00022816"/>
    </source>
</evidence>
<keyword evidence="5" id="KW-0811">Translocation</keyword>